<dbReference type="PANTHER" id="PTHR13356:SF0">
    <property type="entry name" value="SOSS COMPLEX SUBUNIT B HOMOLOG"/>
    <property type="match status" value="1"/>
</dbReference>
<dbReference type="GO" id="GO:0000724">
    <property type="term" value="P:double-strand break repair via homologous recombination"/>
    <property type="evidence" value="ECO:0007669"/>
    <property type="project" value="TreeGrafter"/>
</dbReference>
<accession>A0A650CS84</accession>
<dbReference type="CDD" id="cd04491">
    <property type="entry name" value="SoSSB_OBF"/>
    <property type="match status" value="1"/>
</dbReference>
<reference evidence="4 5" key="1">
    <citation type="submission" date="2019-10" db="EMBL/GenBank/DDBJ databases">
        <title>Genome Sequences from Six Type Strain Members of the Archaeal Family Sulfolobaceae: Acidianus ambivalens, Acidianus infernus, Metallosphaera prunae, Stygiolobus azoricus, Sulfolobus metallicus, and Sulfurisphaera ohwakuensis.</title>
        <authorList>
            <person name="Counts J.A."/>
            <person name="Kelly R.M."/>
        </authorList>
    </citation>
    <scope>NUCLEOTIDE SEQUENCE [LARGE SCALE GENOMIC DNA]</scope>
    <source>
        <strain evidence="4 5">FC6</strain>
    </source>
</reference>
<sequence>MGEEKVGNLKPGMENVNLTVRVIEAGEPRQIQTKNGTRTISEAIVGDETGRIKLTLWGNLAGSVKAGSVVKIDNAWTTAYKGQVQLNAGSKSQITETQEDGVPEADQIPENIPSAGDYRRPPQRGGRRFGGRRPRPRREDEGEEEE</sequence>
<evidence type="ECO:0000313" key="5">
    <source>
        <dbReference type="Proteomes" id="UP000423396"/>
    </source>
</evidence>
<evidence type="ECO:0000256" key="2">
    <source>
        <dbReference type="SAM" id="MobiDB-lite"/>
    </source>
</evidence>
<dbReference type="KEGG" id="sazo:D1868_10350"/>
<keyword evidence="5" id="KW-1185">Reference proteome</keyword>
<keyword evidence="1 4" id="KW-0238">DNA-binding</keyword>
<dbReference type="InterPro" id="IPR051231">
    <property type="entry name" value="SOSS-B"/>
</dbReference>
<dbReference type="RefSeq" id="WP_156007798.1">
    <property type="nucleotide sequence ID" value="NZ_CP045483.1"/>
</dbReference>
<dbReference type="AlphaFoldDB" id="A0A650CS84"/>
<dbReference type="InterPro" id="IPR012340">
    <property type="entry name" value="NA-bd_OB-fold"/>
</dbReference>
<dbReference type="PANTHER" id="PTHR13356">
    <property type="entry name" value="OB FOLD NUCLEIC ACID BINDING PROTEIN-RELATED"/>
    <property type="match status" value="1"/>
</dbReference>
<organism evidence="4 5">
    <name type="scientific">Stygiolobus azoricus</name>
    <dbReference type="NCBI Taxonomy" id="41675"/>
    <lineage>
        <taxon>Archaea</taxon>
        <taxon>Thermoproteota</taxon>
        <taxon>Thermoprotei</taxon>
        <taxon>Sulfolobales</taxon>
        <taxon>Sulfolobaceae</taxon>
        <taxon>Stygiolobus</taxon>
    </lineage>
</organism>
<evidence type="ECO:0000259" key="3">
    <source>
        <dbReference type="Pfam" id="PF21473"/>
    </source>
</evidence>
<feature type="region of interest" description="Disordered" evidence="2">
    <location>
        <begin position="89"/>
        <end position="146"/>
    </location>
</feature>
<dbReference type="NCBIfam" id="NF005051">
    <property type="entry name" value="PRK06461.1-5"/>
    <property type="match status" value="1"/>
</dbReference>
<dbReference type="Pfam" id="PF21473">
    <property type="entry name" value="OB_Ssb-like"/>
    <property type="match status" value="1"/>
</dbReference>
<dbReference type="SUPFAM" id="SSF50249">
    <property type="entry name" value="Nucleic acid-binding proteins"/>
    <property type="match status" value="1"/>
</dbReference>
<feature type="domain" description="Single-stranded DNA binding protein Ssb-like OB fold" evidence="3">
    <location>
        <begin position="9"/>
        <end position="88"/>
    </location>
</feature>
<dbReference type="GO" id="GO:0010212">
    <property type="term" value="P:response to ionizing radiation"/>
    <property type="evidence" value="ECO:0007669"/>
    <property type="project" value="TreeGrafter"/>
</dbReference>
<dbReference type="Gene3D" id="2.40.50.140">
    <property type="entry name" value="Nucleic acid-binding proteins"/>
    <property type="match status" value="1"/>
</dbReference>
<dbReference type="GeneID" id="42799476"/>
<dbReference type="InterPro" id="IPR048970">
    <property type="entry name" value="OB_Ssb-like"/>
</dbReference>
<feature type="compositionally biased region" description="Basic residues" evidence="2">
    <location>
        <begin position="121"/>
        <end position="136"/>
    </location>
</feature>
<proteinExistence type="predicted"/>
<gene>
    <name evidence="4" type="ORF">D1868_10350</name>
</gene>
<dbReference type="OrthoDB" id="6262at2157"/>
<evidence type="ECO:0000313" key="4">
    <source>
        <dbReference type="EMBL" id="QGR20347.1"/>
    </source>
</evidence>
<dbReference type="Proteomes" id="UP000423396">
    <property type="component" value="Chromosome"/>
</dbReference>
<dbReference type="NCBIfam" id="NF005050">
    <property type="entry name" value="PRK06461.1-4"/>
    <property type="match status" value="1"/>
</dbReference>
<protein>
    <submittedName>
        <fullName evidence="4">Single-stranded DNA-binding protein</fullName>
    </submittedName>
</protein>
<dbReference type="EMBL" id="CP045483">
    <property type="protein sequence ID" value="QGR20347.1"/>
    <property type="molecule type" value="Genomic_DNA"/>
</dbReference>
<evidence type="ECO:0000256" key="1">
    <source>
        <dbReference type="ARBA" id="ARBA00023125"/>
    </source>
</evidence>
<dbReference type="GO" id="GO:0003677">
    <property type="term" value="F:DNA binding"/>
    <property type="evidence" value="ECO:0007669"/>
    <property type="project" value="UniProtKB-KW"/>
</dbReference>
<name>A0A650CS84_9CREN</name>